<organism evidence="3 4">
    <name type="scientific">Liquidambar formosana</name>
    <name type="common">Formosan gum</name>
    <dbReference type="NCBI Taxonomy" id="63359"/>
    <lineage>
        <taxon>Eukaryota</taxon>
        <taxon>Viridiplantae</taxon>
        <taxon>Streptophyta</taxon>
        <taxon>Embryophyta</taxon>
        <taxon>Tracheophyta</taxon>
        <taxon>Spermatophyta</taxon>
        <taxon>Magnoliopsida</taxon>
        <taxon>eudicotyledons</taxon>
        <taxon>Gunneridae</taxon>
        <taxon>Pentapetalae</taxon>
        <taxon>Saxifragales</taxon>
        <taxon>Altingiaceae</taxon>
        <taxon>Liquidambar</taxon>
    </lineage>
</organism>
<dbReference type="InterPro" id="IPR016024">
    <property type="entry name" value="ARM-type_fold"/>
</dbReference>
<evidence type="ECO:0000313" key="4">
    <source>
        <dbReference type="Proteomes" id="UP001415857"/>
    </source>
</evidence>
<sequence length="599" mass="66855">MSPEKALSYMSIVVEKIVSLMSFNDFSMSLPLKLEAICDVGGTGQKFMLRVVQGLEEAISANLCDVHACGNLKSAEIGVQLFECFSNKVLPWFHQIGCSEDVPLRFSINIWNQIENSMAFSDKVQGKELLDATMRAMKLAVGTCSEENQSAILEKAYSVLSLSTSFLLNESMSVKIPVELEGLQLTQDSGSLSSRDDWLISLFASVIIALRPRTHIPNVRVILHLFMKALLKGHVPSAQALGSMVNKLHPKNNEAEISGDCTLEEAMDIIFNKSFWSSLDNGPPFRRCSLLDDYSEMGLMNLCLSVGNRNLLQIHAIVGLAWVGKGLLMRGHEIVKDVTMIFFKCLVSNGEMGVLPLKQGSSENCSEQDVIASTMKTAANAFHILMSDSEVCLNKSFHAIMRPLYKQRFFSSVMPVLVSSIMKSDSSIRRAMMYRAFGHVISDTPLVAILSEAKKLIPILLDALSMLSEDVLDKDMIYNLLLVLSGILMDKNGQEAVIETAHIIINRLTGLISYPHMMLVRETALQCLLAMSGLPHTRIYPMRSQGVNCIKKSSFLKVNRRVLLRRWLGRISTMNRSFCLSATIAHLDDEKLKWLQWFW</sequence>
<keyword evidence="1" id="KW-0227">DNA damage</keyword>
<dbReference type="EMBL" id="JBBPBK010000007">
    <property type="protein sequence ID" value="KAK9281630.1"/>
    <property type="molecule type" value="Genomic_DNA"/>
</dbReference>
<dbReference type="GO" id="GO:0051604">
    <property type="term" value="P:protein maturation"/>
    <property type="evidence" value="ECO:0007669"/>
    <property type="project" value="UniProtKB-UniRule"/>
</dbReference>
<keyword evidence="1" id="KW-0234">DNA repair</keyword>
<dbReference type="GO" id="GO:0006281">
    <property type="term" value="P:DNA repair"/>
    <property type="evidence" value="ECO:0007669"/>
    <property type="project" value="UniProtKB-UniRule"/>
</dbReference>
<dbReference type="Proteomes" id="UP001415857">
    <property type="component" value="Unassembled WGS sequence"/>
</dbReference>
<reference evidence="3 4" key="1">
    <citation type="journal article" date="2024" name="Plant J.">
        <title>Genome sequences and population genomics reveal climatic adaptation and genomic divergence between two closely related sweetgum species.</title>
        <authorList>
            <person name="Xu W.Q."/>
            <person name="Ren C.Q."/>
            <person name="Zhang X.Y."/>
            <person name="Comes H.P."/>
            <person name="Liu X.H."/>
            <person name="Li Y.G."/>
            <person name="Kettle C.J."/>
            <person name="Jalonen R."/>
            <person name="Gaisberger H."/>
            <person name="Ma Y.Z."/>
            <person name="Qiu Y.X."/>
        </authorList>
    </citation>
    <scope>NUCLEOTIDE SEQUENCE [LARGE SCALE GENOMIC DNA]</scope>
    <source>
        <strain evidence="3">Hangzhou</strain>
    </source>
</reference>
<dbReference type="Pfam" id="PF12460">
    <property type="entry name" value="MMS19_C"/>
    <property type="match status" value="1"/>
</dbReference>
<dbReference type="AlphaFoldDB" id="A0AAP0RTJ3"/>
<dbReference type="GO" id="GO:0005634">
    <property type="term" value="C:nucleus"/>
    <property type="evidence" value="ECO:0007669"/>
    <property type="project" value="UniProtKB-SubCell"/>
</dbReference>
<dbReference type="PANTHER" id="PTHR12891:SF0">
    <property type="entry name" value="MMS19 NUCLEOTIDE EXCISION REPAIR PROTEIN HOMOLOG"/>
    <property type="match status" value="1"/>
</dbReference>
<protein>
    <recommendedName>
        <fullName evidence="1">MMS19 nucleotide excision repair protein</fullName>
    </recommendedName>
</protein>
<name>A0AAP0RTJ3_LIQFO</name>
<dbReference type="InterPro" id="IPR024687">
    <property type="entry name" value="MMS19_C"/>
</dbReference>
<dbReference type="InterPro" id="IPR039920">
    <property type="entry name" value="MMS19"/>
</dbReference>
<dbReference type="SUPFAM" id="SSF48371">
    <property type="entry name" value="ARM repeat"/>
    <property type="match status" value="1"/>
</dbReference>
<proteinExistence type="inferred from homology"/>
<evidence type="ECO:0000259" key="2">
    <source>
        <dbReference type="Pfam" id="PF12460"/>
    </source>
</evidence>
<dbReference type="GO" id="GO:0016226">
    <property type="term" value="P:iron-sulfur cluster assembly"/>
    <property type="evidence" value="ECO:0007669"/>
    <property type="project" value="UniProtKB-UniRule"/>
</dbReference>
<comment type="function">
    <text evidence="1">Key component of the cytosolic iron-sulfur protein assembly (CIA) complex, a multiprotein complex that mediates the incorporation of iron-sulfur cluster into apoproteins specifically involved in DNA metabolism and genomic integrity. In the CIA complex, MMS19 acts as an adapter between early-acting CIA components and a subset of cellular target iron-sulfur proteins.</text>
</comment>
<accession>A0AAP0RTJ3</accession>
<gene>
    <name evidence="3" type="ORF">L1049_004533</name>
</gene>
<comment type="similarity">
    <text evidence="1">Belongs to the MET18/MMS19 family.</text>
</comment>
<dbReference type="PANTHER" id="PTHR12891">
    <property type="entry name" value="DNA REPAIR/TRANSCRIPTION PROTEIN MET18/MMS19"/>
    <property type="match status" value="1"/>
</dbReference>
<evidence type="ECO:0000256" key="1">
    <source>
        <dbReference type="RuleBase" id="RU367072"/>
    </source>
</evidence>
<evidence type="ECO:0000313" key="3">
    <source>
        <dbReference type="EMBL" id="KAK9281630.1"/>
    </source>
</evidence>
<comment type="caution">
    <text evidence="3">The sequence shown here is derived from an EMBL/GenBank/DDBJ whole genome shotgun (WGS) entry which is preliminary data.</text>
</comment>
<comment type="subcellular location">
    <subcellularLocation>
        <location evidence="1">Nucleus</location>
    </subcellularLocation>
</comment>
<keyword evidence="4" id="KW-1185">Reference proteome</keyword>
<keyword evidence="1" id="KW-0539">Nucleus</keyword>
<dbReference type="GO" id="GO:0097361">
    <property type="term" value="C:cytosolic [4Fe-4S] assembly targeting complex"/>
    <property type="evidence" value="ECO:0007669"/>
    <property type="project" value="UniProtKB-UniRule"/>
</dbReference>
<feature type="domain" description="MMS19 C-terminal" evidence="2">
    <location>
        <begin position="124"/>
        <end position="531"/>
    </location>
</feature>